<sequence length="1418" mass="156867">MTTSNRNPAHAVHLASALCSLVFLLFLPARLWKLSSSRVKSSSNLGYLPKALIGLSLSGFLLIQLLLAFHPSTHDTSFILSLATSLAAVLGLTCLLPLEGWRSFKPSNLGTLYLVFSIPLDAILLTMPSESEESDVFFRPVLVRCLALSTLLILECWSKGLISRGYRESMSWEELSGVLGRTFFTWVIPILLKGYRNILVNEDLSPLSREMKPSILRSNIIRAWDRRAKPETQRTLPLALFACVRPQFLSPIFPRLFLIGFRYVQPSLIKRSIMYITASQESVSGSYGYWLTLAAVVIYVGLAISTAVYQHCLNKLKLLIRSALVSIVHHATMISPVTSFDGNDGKAVTLMSTDVDSLDGMAEMFHETWAQVLEVGIGLVLLAREVGWLWPLPIVLIFFCSRVSRYVARYLQPRQKEWNKATENRVAALSSMLSSMKSIKMLGLETYISARVRKLRFAELLAALEVRWMMVYYNASANALGIFTPAITLALFAVIASSHGENLDAETAFTSIAILSMVTHPANMVMTIVPRVVAAFAGFERIQAYLLRPSLNDQRGTLPRSTTQSVSWDPTDGQLAKPSPAMQIKNLSLGSKLPILRNVNIEVTPGSVTFISGPVGSGKSALLHAIIGEMTPTHGSISLSTKRIGFCAQRPWLPSGNIKEAILGVSDVGDSQWYQQVVKACCLAQDFESLPTGDITEIGSRGLNLSGGQRQRVSLARALFARCDIVLLDDVFSGLDRNTEETIIENLFGTSGLFRQLQTTVIVISNSAQYYPLANEIVILGEGTIKLKGTWRELQARGTTIAKFMPKSRTVHEDDAAPSKEFAKLSSQLRAKDEAEMDLARKTGDLSLYGYYLRFVGWPNFLLLCCCTASYSFFITIPQYWLGLWTGEHQSRSVLFFVCGYLLLSLISWASTNGTMWLTHIRLAPTSGVRIHQRLLETVVRAPLSYYSKTENGSILNRFSQDIQLVDKQLPSALANMGVQIFKLLMQAALLFKSQKWLLLSLPACMLIIYIVQKVYLRTSRQLRFLELESRAAVFSGFLETVEGLETVRAFGWQKDAIQDNASRLDYSQRPEFCLLCLQRWLNIVLDLVAAAIATLVIAIAVSLREQTTGGQVGVALNIVLLVNTTLLRLVESWTTLEISLGAISRLKVLETTTPAETKNGERLEPPGGWPYKGRIELTNITAAYNPDAVATRDFDLIIEAGQKVIVCGRTGSGKSSLLMTLLGLLDLQAGRIKIDDVDVSQLSRNLLRQRCFIVVSQDALLFADETLRCNLDPCGLLPNDTIVEALTRTGLWKHFAHEVGDGFSSDEDAILNKRLSANNKLSFGQCQLFAMARALVKANELRAMGSRPVALLDEVTAALDADTESIIHDLIEQEFTANGHTVIIVAHKVGALSARSNLGRTLMVWINDGRLENVIRI</sequence>
<dbReference type="EMBL" id="MU394370">
    <property type="protein sequence ID" value="KAI6082457.1"/>
    <property type="molecule type" value="Genomic_DNA"/>
</dbReference>
<evidence type="ECO:0000313" key="1">
    <source>
        <dbReference type="EMBL" id="KAI6082457.1"/>
    </source>
</evidence>
<protein>
    <submittedName>
        <fullName evidence="1">ABC transporter</fullName>
    </submittedName>
</protein>
<evidence type="ECO:0000313" key="2">
    <source>
        <dbReference type="Proteomes" id="UP001497680"/>
    </source>
</evidence>
<reference evidence="1 2" key="1">
    <citation type="journal article" date="2022" name="New Phytol.">
        <title>Ecological generalism drives hyperdiversity of secondary metabolite gene clusters in xylarialean endophytes.</title>
        <authorList>
            <person name="Franco M.E.E."/>
            <person name="Wisecaver J.H."/>
            <person name="Arnold A.E."/>
            <person name="Ju Y.M."/>
            <person name="Slot J.C."/>
            <person name="Ahrendt S."/>
            <person name="Moore L.P."/>
            <person name="Eastman K.E."/>
            <person name="Scott K."/>
            <person name="Konkel Z."/>
            <person name="Mondo S.J."/>
            <person name="Kuo A."/>
            <person name="Hayes R.D."/>
            <person name="Haridas S."/>
            <person name="Andreopoulos B."/>
            <person name="Riley R."/>
            <person name="LaButti K."/>
            <person name="Pangilinan J."/>
            <person name="Lipzen A."/>
            <person name="Amirebrahimi M."/>
            <person name="Yan J."/>
            <person name="Adam C."/>
            <person name="Keymanesh K."/>
            <person name="Ng V."/>
            <person name="Louie K."/>
            <person name="Northen T."/>
            <person name="Drula E."/>
            <person name="Henrissat B."/>
            <person name="Hsieh H.M."/>
            <person name="Youens-Clark K."/>
            <person name="Lutzoni F."/>
            <person name="Miadlikowska J."/>
            <person name="Eastwood D.C."/>
            <person name="Hamelin R.C."/>
            <person name="Grigoriev I.V."/>
            <person name="U'Ren J.M."/>
        </authorList>
    </citation>
    <scope>NUCLEOTIDE SEQUENCE [LARGE SCALE GENOMIC DNA]</scope>
    <source>
        <strain evidence="1 2">ER1909</strain>
    </source>
</reference>
<dbReference type="Proteomes" id="UP001497680">
    <property type="component" value="Unassembled WGS sequence"/>
</dbReference>
<comment type="caution">
    <text evidence="1">The sequence shown here is derived from an EMBL/GenBank/DDBJ whole genome shotgun (WGS) entry which is preliminary data.</text>
</comment>
<gene>
    <name evidence="1" type="ORF">F4821DRAFT_281754</name>
</gene>
<accession>A0ACC0CPR7</accession>
<proteinExistence type="predicted"/>
<organism evidence="1 2">
    <name type="scientific">Hypoxylon rubiginosum</name>
    <dbReference type="NCBI Taxonomy" id="110542"/>
    <lineage>
        <taxon>Eukaryota</taxon>
        <taxon>Fungi</taxon>
        <taxon>Dikarya</taxon>
        <taxon>Ascomycota</taxon>
        <taxon>Pezizomycotina</taxon>
        <taxon>Sordariomycetes</taxon>
        <taxon>Xylariomycetidae</taxon>
        <taxon>Xylariales</taxon>
        <taxon>Hypoxylaceae</taxon>
        <taxon>Hypoxylon</taxon>
    </lineage>
</organism>
<name>A0ACC0CPR7_9PEZI</name>
<keyword evidence="2" id="KW-1185">Reference proteome</keyword>